<sequence length="146" mass="15111">MSSVVVGVKDPAAPAVLHAAADLAAALAAPLVVVHVEERNWLVDANVAAVAGAGAGAYVLAAAEVTDRCHLDCEVTLAGHPVGWSFELRVGDPATELAAASAHHDARLVVVGRRRRRRHGPHLGKTTTLDRLVDRTGVPVVVVPPP</sequence>
<feature type="domain" description="UspA" evidence="1">
    <location>
        <begin position="3"/>
        <end position="144"/>
    </location>
</feature>
<dbReference type="RefSeq" id="WP_153758097.1">
    <property type="nucleotide sequence ID" value="NZ_CP045851.1"/>
</dbReference>
<dbReference type="Gene3D" id="3.40.50.620">
    <property type="entry name" value="HUPs"/>
    <property type="match status" value="1"/>
</dbReference>
<dbReference type="InterPro" id="IPR006016">
    <property type="entry name" value="UspA"/>
</dbReference>
<name>A0A5Q2RHG5_9ACTN</name>
<dbReference type="Proteomes" id="UP000334019">
    <property type="component" value="Chromosome"/>
</dbReference>
<dbReference type="EMBL" id="CP045851">
    <property type="protein sequence ID" value="QGG93991.1"/>
    <property type="molecule type" value="Genomic_DNA"/>
</dbReference>
<keyword evidence="3" id="KW-1185">Reference proteome</keyword>
<dbReference type="SUPFAM" id="SSF52402">
    <property type="entry name" value="Adenine nucleotide alpha hydrolases-like"/>
    <property type="match status" value="1"/>
</dbReference>
<dbReference type="InterPro" id="IPR014729">
    <property type="entry name" value="Rossmann-like_a/b/a_fold"/>
</dbReference>
<dbReference type="AlphaFoldDB" id="A0A5Q2RHG5"/>
<evidence type="ECO:0000259" key="1">
    <source>
        <dbReference type="Pfam" id="PF00582"/>
    </source>
</evidence>
<dbReference type="Pfam" id="PF00582">
    <property type="entry name" value="Usp"/>
    <property type="match status" value="1"/>
</dbReference>
<evidence type="ECO:0000313" key="2">
    <source>
        <dbReference type="EMBL" id="QGG93991.1"/>
    </source>
</evidence>
<organism evidence="2 3">
    <name type="scientific">Actinomarinicola tropica</name>
    <dbReference type="NCBI Taxonomy" id="2789776"/>
    <lineage>
        <taxon>Bacteria</taxon>
        <taxon>Bacillati</taxon>
        <taxon>Actinomycetota</taxon>
        <taxon>Acidimicrobiia</taxon>
        <taxon>Acidimicrobiales</taxon>
        <taxon>Iamiaceae</taxon>
        <taxon>Actinomarinicola</taxon>
    </lineage>
</organism>
<protein>
    <submittedName>
        <fullName evidence="2">Universal stress protein</fullName>
    </submittedName>
</protein>
<reference evidence="2 3" key="1">
    <citation type="submission" date="2019-11" db="EMBL/GenBank/DDBJ databases">
        <authorList>
            <person name="He Y."/>
        </authorList>
    </citation>
    <scope>NUCLEOTIDE SEQUENCE [LARGE SCALE GENOMIC DNA]</scope>
    <source>
        <strain evidence="2 3">SCSIO 58843</strain>
    </source>
</reference>
<gene>
    <name evidence="2" type="ORF">GH723_02080</name>
</gene>
<dbReference type="KEGG" id="atq:GH723_02080"/>
<proteinExistence type="predicted"/>
<evidence type="ECO:0000313" key="3">
    <source>
        <dbReference type="Proteomes" id="UP000334019"/>
    </source>
</evidence>
<accession>A0A5Q2RHG5</accession>